<gene>
    <name evidence="2" type="primary">cyaA</name>
    <name evidence="2" type="ORF">DYBT9623_00118</name>
</gene>
<accession>A0ABM8UIQ8</accession>
<dbReference type="InterPro" id="IPR001054">
    <property type="entry name" value="A/G_cyclase"/>
</dbReference>
<comment type="caution">
    <text evidence="2">The sequence shown here is derived from an EMBL/GenBank/DDBJ whole genome shotgun (WGS) entry which is preliminary data.</text>
</comment>
<evidence type="ECO:0000313" key="2">
    <source>
        <dbReference type="EMBL" id="CAG5067397.1"/>
    </source>
</evidence>
<keyword evidence="3" id="KW-1185">Reference proteome</keyword>
<dbReference type="SUPFAM" id="SSF55073">
    <property type="entry name" value="Nucleotide cyclase"/>
    <property type="match status" value="1"/>
</dbReference>
<proteinExistence type="predicted"/>
<reference evidence="2 3" key="1">
    <citation type="submission" date="2021-04" db="EMBL/GenBank/DDBJ databases">
        <authorList>
            <person name="Rodrigo-Torres L."/>
            <person name="Arahal R. D."/>
            <person name="Lucena T."/>
        </authorList>
    </citation>
    <scope>NUCLEOTIDE SEQUENCE [LARGE SCALE GENOMIC DNA]</scope>
    <source>
        <strain evidence="2 3">CECT 9623</strain>
    </source>
</reference>
<dbReference type="Proteomes" id="UP000679725">
    <property type="component" value="Unassembled WGS sequence"/>
</dbReference>
<evidence type="ECO:0000313" key="3">
    <source>
        <dbReference type="Proteomes" id="UP000679725"/>
    </source>
</evidence>
<evidence type="ECO:0000259" key="1">
    <source>
        <dbReference type="PROSITE" id="PS50125"/>
    </source>
</evidence>
<dbReference type="PANTHER" id="PTHR43081">
    <property type="entry name" value="ADENYLATE CYCLASE, TERMINAL-DIFFERENTIATION SPECIFIC-RELATED"/>
    <property type="match status" value="1"/>
</dbReference>
<organism evidence="2 3">
    <name type="scientific">Dyadobacter linearis</name>
    <dbReference type="NCBI Taxonomy" id="2823330"/>
    <lineage>
        <taxon>Bacteria</taxon>
        <taxon>Pseudomonadati</taxon>
        <taxon>Bacteroidota</taxon>
        <taxon>Cytophagia</taxon>
        <taxon>Cytophagales</taxon>
        <taxon>Spirosomataceae</taxon>
        <taxon>Dyadobacter</taxon>
    </lineage>
</organism>
<name>A0ABM8UIQ8_9BACT</name>
<dbReference type="PROSITE" id="PS50125">
    <property type="entry name" value="GUANYLATE_CYCLASE_2"/>
    <property type="match status" value="1"/>
</dbReference>
<dbReference type="InterPro" id="IPR029787">
    <property type="entry name" value="Nucleotide_cyclase"/>
</dbReference>
<dbReference type="InterPro" id="IPR050697">
    <property type="entry name" value="Adenylyl/Guanylyl_Cyclase_3/4"/>
</dbReference>
<feature type="domain" description="Guanylate cyclase" evidence="1">
    <location>
        <begin position="1"/>
        <end position="128"/>
    </location>
</feature>
<sequence>MFLDMKSSTTIAENLGHVRYFEMLKEYFFDLSVAVIDYAGTIYQYAGDEMIVSWKRKDGLKNNNCIECFFAMKSALEQQAEKYNRKFGILPAFKAGLHFGMVTAGEIGSLKKEIIFTGDVLNTSARIQGLCNHFDADLLVSEDLAKILHLPAIYEMRSVGENLLKGRSKPMEIFSISASQI</sequence>
<dbReference type="EMBL" id="CAJRAU010000001">
    <property type="protein sequence ID" value="CAG5067397.1"/>
    <property type="molecule type" value="Genomic_DNA"/>
</dbReference>
<dbReference type="EC" id="4.6.1.1" evidence="2"/>
<dbReference type="PANTHER" id="PTHR43081:SF1">
    <property type="entry name" value="ADENYLATE CYCLASE, TERMINAL-DIFFERENTIATION SPECIFIC"/>
    <property type="match status" value="1"/>
</dbReference>
<protein>
    <submittedName>
        <fullName evidence="2">Adenylate cyclase 1</fullName>
        <ecNumber evidence="2">4.6.1.1</ecNumber>
    </submittedName>
</protein>
<dbReference type="GO" id="GO:0004016">
    <property type="term" value="F:adenylate cyclase activity"/>
    <property type="evidence" value="ECO:0007669"/>
    <property type="project" value="UniProtKB-EC"/>
</dbReference>
<dbReference type="CDD" id="cd07302">
    <property type="entry name" value="CHD"/>
    <property type="match status" value="1"/>
</dbReference>
<dbReference type="Pfam" id="PF00211">
    <property type="entry name" value="Guanylate_cyc"/>
    <property type="match status" value="1"/>
</dbReference>
<keyword evidence="2" id="KW-0456">Lyase</keyword>
<dbReference type="Gene3D" id="3.30.70.1230">
    <property type="entry name" value="Nucleotide cyclase"/>
    <property type="match status" value="1"/>
</dbReference>